<dbReference type="EMBL" id="CM039429">
    <property type="protein sequence ID" value="KAI4349247.1"/>
    <property type="molecule type" value="Genomic_DNA"/>
</dbReference>
<proteinExistence type="predicted"/>
<organism evidence="1 2">
    <name type="scientific">Bauhinia variegata</name>
    <name type="common">Purple orchid tree</name>
    <name type="synonym">Phanera variegata</name>
    <dbReference type="NCBI Taxonomy" id="167791"/>
    <lineage>
        <taxon>Eukaryota</taxon>
        <taxon>Viridiplantae</taxon>
        <taxon>Streptophyta</taxon>
        <taxon>Embryophyta</taxon>
        <taxon>Tracheophyta</taxon>
        <taxon>Spermatophyta</taxon>
        <taxon>Magnoliopsida</taxon>
        <taxon>eudicotyledons</taxon>
        <taxon>Gunneridae</taxon>
        <taxon>Pentapetalae</taxon>
        <taxon>rosids</taxon>
        <taxon>fabids</taxon>
        <taxon>Fabales</taxon>
        <taxon>Fabaceae</taxon>
        <taxon>Cercidoideae</taxon>
        <taxon>Cercideae</taxon>
        <taxon>Bauhiniinae</taxon>
        <taxon>Bauhinia</taxon>
    </lineage>
</organism>
<evidence type="ECO:0000313" key="1">
    <source>
        <dbReference type="EMBL" id="KAI4349247.1"/>
    </source>
</evidence>
<reference evidence="1 2" key="1">
    <citation type="journal article" date="2022" name="DNA Res.">
        <title>Chromosomal-level genome assembly of the orchid tree Bauhinia variegata (Leguminosae; Cercidoideae) supports the allotetraploid origin hypothesis of Bauhinia.</title>
        <authorList>
            <person name="Zhong Y."/>
            <person name="Chen Y."/>
            <person name="Zheng D."/>
            <person name="Pang J."/>
            <person name="Liu Y."/>
            <person name="Luo S."/>
            <person name="Meng S."/>
            <person name="Qian L."/>
            <person name="Wei D."/>
            <person name="Dai S."/>
            <person name="Zhou R."/>
        </authorList>
    </citation>
    <scope>NUCLEOTIDE SEQUENCE [LARGE SCALE GENOMIC DNA]</scope>
    <source>
        <strain evidence="1">BV-YZ2020</strain>
    </source>
</reference>
<evidence type="ECO:0000313" key="2">
    <source>
        <dbReference type="Proteomes" id="UP000828941"/>
    </source>
</evidence>
<name>A0ACB9PMF7_BAUVA</name>
<dbReference type="Proteomes" id="UP000828941">
    <property type="component" value="Chromosome 4"/>
</dbReference>
<protein>
    <submittedName>
        <fullName evidence="1">Uncharacterized protein</fullName>
    </submittedName>
</protein>
<gene>
    <name evidence="1" type="ORF">L6164_009860</name>
</gene>
<keyword evidence="2" id="KW-1185">Reference proteome</keyword>
<accession>A0ACB9PMF7</accession>
<comment type="caution">
    <text evidence="1">The sequence shown here is derived from an EMBL/GenBank/DDBJ whole genome shotgun (WGS) entry which is preliminary data.</text>
</comment>
<sequence length="337" mass="37579">MATKQGSWVHVDEDYIDMELSSSPNLFSNATTSPPQTREFEFQMNSMSNEKEPTTSPADELFYKGKLLPLHLPPRLQMVQKLVENNSNATIDLVKTESNLEDSSFPIESHNISPSESCRVSSELMNPDEYLFGWSSDINGIVGDLPKKSWSKKLKQIKQYWLGQRLKSSRAYLKSLFSKSYCSDESCASAANNVGADKKPICKNCQSKYTRVARKSPYEIVDNKRQISSAVVKPISKDMLEDGFNNHRRSFSGAIQRHSPTKSSSLSTSSSGSSSSSSSFSFSSSGYHDLQLFKRSISANSEVENSIQGAIAHCKQSQQQFSSRKILVEARVFPQST</sequence>